<proteinExistence type="predicted"/>
<dbReference type="EMBL" id="AJSR01002671">
    <property type="protein sequence ID" value="EKM28124.1"/>
    <property type="molecule type" value="Genomic_DNA"/>
</dbReference>
<name>A0A454CNY6_VIBHA</name>
<organism evidence="1 2">
    <name type="scientific">Vibrio harveyi</name>
    <name type="common">Beneckea harveyi</name>
    <dbReference type="NCBI Taxonomy" id="669"/>
    <lineage>
        <taxon>Bacteria</taxon>
        <taxon>Pseudomonadati</taxon>
        <taxon>Pseudomonadota</taxon>
        <taxon>Gammaproteobacteria</taxon>
        <taxon>Vibrionales</taxon>
        <taxon>Vibrionaceae</taxon>
        <taxon>Vibrio</taxon>
    </lineage>
</organism>
<gene>
    <name evidence="1" type="ORF">VCHENC02_5949B</name>
</gene>
<sequence>VTVYHFTGS</sequence>
<reference evidence="1 2" key="1">
    <citation type="submission" date="2012-10" db="EMBL/GenBank/DDBJ databases">
        <title>Genome sequence of Vibrio Cholerae HENC-02.</title>
        <authorList>
            <person name="Eppinger M."/>
            <person name="Hasan N.A."/>
            <person name="Sengamalay N."/>
            <person name="Hine E."/>
            <person name="Su Q."/>
            <person name="Daugherty S.C."/>
            <person name="Young S."/>
            <person name="Sadzewicz L."/>
            <person name="Tallon L."/>
            <person name="Cebula T.A."/>
            <person name="Ravel J."/>
            <person name="Colwell R.R."/>
        </authorList>
    </citation>
    <scope>NUCLEOTIDE SEQUENCE [LARGE SCALE GENOMIC DNA]</scope>
    <source>
        <strain evidence="1 2">HENC-02</strain>
    </source>
</reference>
<comment type="caution">
    <text evidence="1">The sequence shown here is derived from an EMBL/GenBank/DDBJ whole genome shotgun (WGS) entry which is preliminary data.</text>
</comment>
<evidence type="ECO:0000313" key="2">
    <source>
        <dbReference type="Proteomes" id="UP000008367"/>
    </source>
</evidence>
<protein>
    <submittedName>
        <fullName evidence="1">Bacterial NAD-glutamate dehydrogenase family protein</fullName>
    </submittedName>
</protein>
<feature type="non-terminal residue" evidence="1">
    <location>
        <position position="1"/>
    </location>
</feature>
<evidence type="ECO:0000313" key="1">
    <source>
        <dbReference type="EMBL" id="EKM28124.1"/>
    </source>
</evidence>
<accession>A0A454CNY6</accession>
<dbReference type="Proteomes" id="UP000008367">
    <property type="component" value="Unassembled WGS sequence"/>
</dbReference>